<sequence length="144" mass="15173">MKSLLALAAAALFSVIVNPLGAELARLFSDIGPQNQSAMFMLAPYVAVPLVCFVTVGVVVAYGVPRTPPVTWGLLTGAVSAPVLLLAGQTRVWSHVGEDAQAAIALIFMPIRAVMASGALALGAIFVRWVIGRWRNAVDRPRHG</sequence>
<proteinExistence type="predicted"/>
<dbReference type="EMBL" id="VIFM01000009">
    <property type="protein sequence ID" value="TQF17278.1"/>
    <property type="molecule type" value="Genomic_DNA"/>
</dbReference>
<name>A0A540X7Y0_9BACT</name>
<accession>A0A540X7Y0</accession>
<feature type="transmembrane region" description="Helical" evidence="1">
    <location>
        <begin position="102"/>
        <end position="131"/>
    </location>
</feature>
<dbReference type="AlphaFoldDB" id="A0A540X7Y0"/>
<keyword evidence="3" id="KW-1185">Reference proteome</keyword>
<dbReference type="RefSeq" id="WP_141641023.1">
    <property type="nucleotide sequence ID" value="NZ_VIFM01000009.1"/>
</dbReference>
<reference evidence="2 3" key="1">
    <citation type="submission" date="2019-06" db="EMBL/GenBank/DDBJ databases">
        <authorList>
            <person name="Livingstone P."/>
            <person name="Whitworth D."/>
        </authorList>
    </citation>
    <scope>NUCLEOTIDE SEQUENCE [LARGE SCALE GENOMIC DNA]</scope>
    <source>
        <strain evidence="2 3">AM401</strain>
    </source>
</reference>
<feature type="transmembrane region" description="Helical" evidence="1">
    <location>
        <begin position="70"/>
        <end position="90"/>
    </location>
</feature>
<protein>
    <submittedName>
        <fullName evidence="2">Uncharacterized protein</fullName>
    </submittedName>
</protein>
<organism evidence="2 3">
    <name type="scientific">Myxococcus llanfairpwllgwyngyllgogerychwyrndrobwllllantysiliogogogochensis</name>
    <dbReference type="NCBI Taxonomy" id="2590453"/>
    <lineage>
        <taxon>Bacteria</taxon>
        <taxon>Pseudomonadati</taxon>
        <taxon>Myxococcota</taxon>
        <taxon>Myxococcia</taxon>
        <taxon>Myxococcales</taxon>
        <taxon>Cystobacterineae</taxon>
        <taxon>Myxococcaceae</taxon>
        <taxon>Myxococcus</taxon>
    </lineage>
</organism>
<keyword evidence="1" id="KW-0812">Transmembrane</keyword>
<keyword evidence="1" id="KW-0472">Membrane</keyword>
<dbReference type="Proteomes" id="UP000315369">
    <property type="component" value="Unassembled WGS sequence"/>
</dbReference>
<evidence type="ECO:0000313" key="3">
    <source>
        <dbReference type="Proteomes" id="UP000315369"/>
    </source>
</evidence>
<evidence type="ECO:0000313" key="2">
    <source>
        <dbReference type="EMBL" id="TQF17278.1"/>
    </source>
</evidence>
<gene>
    <name evidence="2" type="ORF">FJV41_03795</name>
</gene>
<comment type="caution">
    <text evidence="2">The sequence shown here is derived from an EMBL/GenBank/DDBJ whole genome shotgun (WGS) entry which is preliminary data.</text>
</comment>
<keyword evidence="1" id="KW-1133">Transmembrane helix</keyword>
<evidence type="ECO:0000256" key="1">
    <source>
        <dbReference type="SAM" id="Phobius"/>
    </source>
</evidence>
<feature type="transmembrane region" description="Helical" evidence="1">
    <location>
        <begin position="38"/>
        <end position="63"/>
    </location>
</feature>